<comment type="caution">
    <text evidence="3">The sequence shown here is derived from an EMBL/GenBank/DDBJ whole genome shotgun (WGS) entry which is preliminary data.</text>
</comment>
<evidence type="ECO:0000256" key="1">
    <source>
        <dbReference type="SAM" id="MobiDB-lite"/>
    </source>
</evidence>
<accession>A0A8H7SER6</accession>
<feature type="domain" description="F-box" evidence="2">
    <location>
        <begin position="20"/>
        <end position="66"/>
    </location>
</feature>
<dbReference type="PANTHER" id="PTHR16148">
    <property type="entry name" value="NF-KAPPA-B-REPRESSING FACTOR-RELATED"/>
    <property type="match status" value="1"/>
</dbReference>
<dbReference type="Gene3D" id="1.20.1280.50">
    <property type="match status" value="1"/>
</dbReference>
<dbReference type="AlphaFoldDB" id="A0A8H7SER6"/>
<dbReference type="Proteomes" id="UP000646827">
    <property type="component" value="Unassembled WGS sequence"/>
</dbReference>
<proteinExistence type="predicted"/>
<evidence type="ECO:0000313" key="3">
    <source>
        <dbReference type="EMBL" id="KAG2228094.1"/>
    </source>
</evidence>
<dbReference type="InterPro" id="IPR001810">
    <property type="entry name" value="F-box_dom"/>
</dbReference>
<keyword evidence="4" id="KW-1185">Reference proteome</keyword>
<dbReference type="InterPro" id="IPR036047">
    <property type="entry name" value="F-box-like_dom_sf"/>
</dbReference>
<feature type="compositionally biased region" description="Acidic residues" evidence="1">
    <location>
        <begin position="168"/>
        <end position="185"/>
    </location>
</feature>
<gene>
    <name evidence="3" type="ORF">INT45_009140</name>
</gene>
<reference evidence="3 4" key="1">
    <citation type="submission" date="2020-12" db="EMBL/GenBank/DDBJ databases">
        <title>Metabolic potential, ecology and presence of endohyphal bacteria is reflected in genomic diversity of Mucoromycotina.</title>
        <authorList>
            <person name="Muszewska A."/>
            <person name="Okrasinska A."/>
            <person name="Steczkiewicz K."/>
            <person name="Drgas O."/>
            <person name="Orlowska M."/>
            <person name="Perlinska-Lenart U."/>
            <person name="Aleksandrzak-Piekarczyk T."/>
            <person name="Szatraj K."/>
            <person name="Zielenkiewicz U."/>
            <person name="Pilsyk S."/>
            <person name="Malc E."/>
            <person name="Mieczkowski P."/>
            <person name="Kruszewska J.S."/>
            <person name="Biernat P."/>
            <person name="Pawlowska J."/>
        </authorList>
    </citation>
    <scope>NUCLEOTIDE SEQUENCE [LARGE SCALE GENOMIC DNA]</scope>
    <source>
        <strain evidence="3 4">CBS 142.35</strain>
    </source>
</reference>
<evidence type="ECO:0000259" key="2">
    <source>
        <dbReference type="PROSITE" id="PS50181"/>
    </source>
</evidence>
<name>A0A8H7SER6_9FUNG</name>
<dbReference type="PANTHER" id="PTHR16148:SF14">
    <property type="entry name" value="MYND-TYPE DOMAIN-CONTAINING PROTEIN"/>
    <property type="match status" value="1"/>
</dbReference>
<dbReference type="CDD" id="cd09917">
    <property type="entry name" value="F-box_SF"/>
    <property type="match status" value="1"/>
</dbReference>
<sequence length="622" mass="69708">MKIQSSSYLSIQQHSEQNTTTALTALPNEILLYILKQFLNLDDLWRLLQVSRTFRIFALHTIYRRWKIELSPESTMKIQCRAALVALEALSCQLSTQTRVTPFAYQTSYLSAGHTNPAAATSFVSASSGMPDPAASTTTAAAAAAAVGLLDQRRTGSTRSLSPYYYYYDDDDDDDYEEENLEEDDIHPQRLLLLSGSRSSNNGSSSTNDNSTSSGSHGDNHVNSNNNNNNIDNQEEDREYDEEYNQEVEEVIIDQQQQEQQQQEYQQHQRDNTNKLFYHLMRREEKLHKRIVLGISSYKHKYVLIEDIDIRNRIRSAVDVIFHHAVFVTAVSRPPIRLACTHASSKNRALAAMMVRLLTRLDVAFPSCCREITFTLADNIKAFLEYTGYKLMSLSKVNKSMTQHEGEILYSMVFGPACQSSAICNSSSSQPPPMSISTTTLSNNSNNHNTATISTINNYNQDNNHNNNSQHINNNNNRHKQTSTPPIPPQISSKLLDTLHSISACFDLMGAAFIGKILSENHVECAVQRACELLSDSYLRPIKRALLVDLLEGWLTIKRGLVASELCRWVQTEIERCDQQSSTSSLLPMTAATATATTMRTTSSLYPPLSDLVSLAHLPLAS</sequence>
<dbReference type="EMBL" id="JAEPRB010000002">
    <property type="protein sequence ID" value="KAG2228094.1"/>
    <property type="molecule type" value="Genomic_DNA"/>
</dbReference>
<dbReference type="Pfam" id="PF12937">
    <property type="entry name" value="F-box-like"/>
    <property type="match status" value="1"/>
</dbReference>
<dbReference type="SUPFAM" id="SSF81383">
    <property type="entry name" value="F-box domain"/>
    <property type="match status" value="1"/>
</dbReference>
<feature type="compositionally biased region" description="Acidic residues" evidence="1">
    <location>
        <begin position="233"/>
        <end position="244"/>
    </location>
</feature>
<dbReference type="PROSITE" id="PS50181">
    <property type="entry name" value="FBOX"/>
    <property type="match status" value="1"/>
</dbReference>
<protein>
    <recommendedName>
        <fullName evidence="2">F-box domain-containing protein</fullName>
    </recommendedName>
</protein>
<feature type="region of interest" description="Disordered" evidence="1">
    <location>
        <begin position="463"/>
        <end position="486"/>
    </location>
</feature>
<dbReference type="OrthoDB" id="2265055at2759"/>
<feature type="compositionally biased region" description="Low complexity" evidence="1">
    <location>
        <begin position="463"/>
        <end position="476"/>
    </location>
</feature>
<feature type="region of interest" description="Disordered" evidence="1">
    <location>
        <begin position="162"/>
        <end position="244"/>
    </location>
</feature>
<organism evidence="3 4">
    <name type="scientific">Circinella minor</name>
    <dbReference type="NCBI Taxonomy" id="1195481"/>
    <lineage>
        <taxon>Eukaryota</taxon>
        <taxon>Fungi</taxon>
        <taxon>Fungi incertae sedis</taxon>
        <taxon>Mucoromycota</taxon>
        <taxon>Mucoromycotina</taxon>
        <taxon>Mucoromycetes</taxon>
        <taxon>Mucorales</taxon>
        <taxon>Lichtheimiaceae</taxon>
        <taxon>Circinella</taxon>
    </lineage>
</organism>
<evidence type="ECO:0000313" key="4">
    <source>
        <dbReference type="Proteomes" id="UP000646827"/>
    </source>
</evidence>
<feature type="compositionally biased region" description="Low complexity" evidence="1">
    <location>
        <begin position="190"/>
        <end position="232"/>
    </location>
</feature>